<gene>
    <name evidence="1" type="ORF">GCM10009733_081710</name>
</gene>
<dbReference type="Gene3D" id="1.10.357.10">
    <property type="entry name" value="Tetracycline Repressor, domain 2"/>
    <property type="match status" value="1"/>
</dbReference>
<accession>A0ABP4SM52</accession>
<dbReference type="EMBL" id="BAAAMU010000091">
    <property type="protein sequence ID" value="GAA1672173.1"/>
    <property type="molecule type" value="Genomic_DNA"/>
</dbReference>
<dbReference type="InterPro" id="IPR036271">
    <property type="entry name" value="Tet_transcr_reg_TetR-rel_C_sf"/>
</dbReference>
<evidence type="ECO:0000313" key="1">
    <source>
        <dbReference type="EMBL" id="GAA1672173.1"/>
    </source>
</evidence>
<comment type="caution">
    <text evidence="1">The sequence shown here is derived from an EMBL/GenBank/DDBJ whole genome shotgun (WGS) entry which is preliminary data.</text>
</comment>
<dbReference type="SUPFAM" id="SSF48498">
    <property type="entry name" value="Tetracyclin repressor-like, C-terminal domain"/>
    <property type="match status" value="1"/>
</dbReference>
<sequence length="92" mass="10272">MRTPVERGFALRQARLIVLTVERFTIGFVLEEQWPRPGGGEEVDLAAYREMFPTVMAGVTDYLQRGRTVDDLFHGCLRMVVEGPPAAPDPAP</sequence>
<keyword evidence="2" id="KW-1185">Reference proteome</keyword>
<reference evidence="2" key="1">
    <citation type="journal article" date="2019" name="Int. J. Syst. Evol. Microbiol.">
        <title>The Global Catalogue of Microorganisms (GCM) 10K type strain sequencing project: providing services to taxonomists for standard genome sequencing and annotation.</title>
        <authorList>
            <consortium name="The Broad Institute Genomics Platform"/>
            <consortium name="The Broad Institute Genome Sequencing Center for Infectious Disease"/>
            <person name="Wu L."/>
            <person name="Ma J."/>
        </authorList>
    </citation>
    <scope>NUCLEOTIDE SEQUENCE [LARGE SCALE GENOMIC DNA]</scope>
    <source>
        <strain evidence="2">JCM 13929</strain>
    </source>
</reference>
<organism evidence="1 2">
    <name type="scientific">Nonomuraea maheshkhaliensis</name>
    <dbReference type="NCBI Taxonomy" id="419590"/>
    <lineage>
        <taxon>Bacteria</taxon>
        <taxon>Bacillati</taxon>
        <taxon>Actinomycetota</taxon>
        <taxon>Actinomycetes</taxon>
        <taxon>Streptosporangiales</taxon>
        <taxon>Streptosporangiaceae</taxon>
        <taxon>Nonomuraea</taxon>
    </lineage>
</organism>
<evidence type="ECO:0008006" key="3">
    <source>
        <dbReference type="Google" id="ProtNLM"/>
    </source>
</evidence>
<dbReference type="Proteomes" id="UP001500064">
    <property type="component" value="Unassembled WGS sequence"/>
</dbReference>
<name>A0ABP4SM52_9ACTN</name>
<proteinExistence type="predicted"/>
<protein>
    <recommendedName>
        <fullName evidence="3">Tetracycline repressor TetR C-terminal domain-containing protein</fullName>
    </recommendedName>
</protein>
<evidence type="ECO:0000313" key="2">
    <source>
        <dbReference type="Proteomes" id="UP001500064"/>
    </source>
</evidence>